<evidence type="ECO:0008006" key="4">
    <source>
        <dbReference type="Google" id="ProtNLM"/>
    </source>
</evidence>
<feature type="chain" id="PRO_5042129288" description="Secreted protein" evidence="1">
    <location>
        <begin position="25"/>
        <end position="68"/>
    </location>
</feature>
<reference evidence="2" key="1">
    <citation type="journal article" date="2023" name="bioRxiv">
        <title>Improved chromosome-level genome assembly for marigold (Tagetes erecta).</title>
        <authorList>
            <person name="Jiang F."/>
            <person name="Yuan L."/>
            <person name="Wang S."/>
            <person name="Wang H."/>
            <person name="Xu D."/>
            <person name="Wang A."/>
            <person name="Fan W."/>
        </authorList>
    </citation>
    <scope>NUCLEOTIDE SEQUENCE</scope>
    <source>
        <strain evidence="2">WSJ</strain>
        <tissue evidence="2">Leaf</tissue>
    </source>
</reference>
<protein>
    <recommendedName>
        <fullName evidence="4">Secreted protein</fullName>
    </recommendedName>
</protein>
<keyword evidence="3" id="KW-1185">Reference proteome</keyword>
<evidence type="ECO:0000313" key="3">
    <source>
        <dbReference type="Proteomes" id="UP001229421"/>
    </source>
</evidence>
<evidence type="ECO:0000256" key="1">
    <source>
        <dbReference type="SAM" id="SignalP"/>
    </source>
</evidence>
<dbReference type="EMBL" id="JAUHHV010000006">
    <property type="protein sequence ID" value="KAK1420802.1"/>
    <property type="molecule type" value="Genomic_DNA"/>
</dbReference>
<name>A0AAD8KD74_TARER</name>
<feature type="signal peptide" evidence="1">
    <location>
        <begin position="1"/>
        <end position="24"/>
    </location>
</feature>
<comment type="caution">
    <text evidence="2">The sequence shown here is derived from an EMBL/GenBank/DDBJ whole genome shotgun (WGS) entry which is preliminary data.</text>
</comment>
<keyword evidence="1" id="KW-0732">Signal</keyword>
<dbReference type="Proteomes" id="UP001229421">
    <property type="component" value="Unassembled WGS sequence"/>
</dbReference>
<proteinExistence type="predicted"/>
<sequence>MDHCIHSAFSLWPLLLLASILSEASKEYSGLSVSCLEEDGRECSHPLFLSCIIHQQQSEGVAAIGFTI</sequence>
<gene>
    <name evidence="2" type="ORF">QVD17_22672</name>
</gene>
<accession>A0AAD8KD74</accession>
<dbReference type="AlphaFoldDB" id="A0AAD8KD74"/>
<evidence type="ECO:0000313" key="2">
    <source>
        <dbReference type="EMBL" id="KAK1420802.1"/>
    </source>
</evidence>
<organism evidence="2 3">
    <name type="scientific">Tagetes erecta</name>
    <name type="common">African marigold</name>
    <dbReference type="NCBI Taxonomy" id="13708"/>
    <lineage>
        <taxon>Eukaryota</taxon>
        <taxon>Viridiplantae</taxon>
        <taxon>Streptophyta</taxon>
        <taxon>Embryophyta</taxon>
        <taxon>Tracheophyta</taxon>
        <taxon>Spermatophyta</taxon>
        <taxon>Magnoliopsida</taxon>
        <taxon>eudicotyledons</taxon>
        <taxon>Gunneridae</taxon>
        <taxon>Pentapetalae</taxon>
        <taxon>asterids</taxon>
        <taxon>campanulids</taxon>
        <taxon>Asterales</taxon>
        <taxon>Asteraceae</taxon>
        <taxon>Asteroideae</taxon>
        <taxon>Heliantheae alliance</taxon>
        <taxon>Tageteae</taxon>
        <taxon>Tagetes</taxon>
    </lineage>
</organism>